<proteinExistence type="predicted"/>
<dbReference type="RefSeq" id="WP_087463988.1">
    <property type="nucleotide sequence ID" value="NZ_CP021425.1"/>
</dbReference>
<name>A0A1Y0IFL6_9GAMM</name>
<reference evidence="1 2" key="1">
    <citation type="submission" date="2017-05" db="EMBL/GenBank/DDBJ databases">
        <title>Genomic insights into alkan degradation activity of Oleiphilus messinensis.</title>
        <authorList>
            <person name="Kozyavkin S.A."/>
            <person name="Slesarev A.I."/>
            <person name="Golyshin P.N."/>
            <person name="Korzhenkov A."/>
            <person name="Golyshina O.N."/>
            <person name="Toshchakov S.V."/>
        </authorList>
    </citation>
    <scope>NUCLEOTIDE SEQUENCE [LARGE SCALE GENOMIC DNA]</scope>
    <source>
        <strain evidence="1 2">ME102</strain>
    </source>
</reference>
<accession>A0A1Y0IFL6</accession>
<evidence type="ECO:0000313" key="2">
    <source>
        <dbReference type="Proteomes" id="UP000196027"/>
    </source>
</evidence>
<sequence length="137" mass="15888">MTTQYPVILKSLNYQVIAKSEQRTAMHHSEFTGHEKHYIINILNIDFEIIWRKGVDNIYRRTEGEQHFETSERIESIEILHEEELLEVDCSESALVGFLKALEAHGRGLMVLLPLPPVLLRLLHEIESSTKGNRKLI</sequence>
<gene>
    <name evidence="1" type="ORF">OLMES_5318</name>
</gene>
<organism evidence="1 2">
    <name type="scientific">Oleiphilus messinensis</name>
    <dbReference type="NCBI Taxonomy" id="141451"/>
    <lineage>
        <taxon>Bacteria</taxon>
        <taxon>Pseudomonadati</taxon>
        <taxon>Pseudomonadota</taxon>
        <taxon>Gammaproteobacteria</taxon>
        <taxon>Oceanospirillales</taxon>
        <taxon>Oleiphilaceae</taxon>
        <taxon>Oleiphilus</taxon>
    </lineage>
</organism>
<keyword evidence="2" id="KW-1185">Reference proteome</keyword>
<dbReference type="AlphaFoldDB" id="A0A1Y0IFL6"/>
<evidence type="ECO:0000313" key="1">
    <source>
        <dbReference type="EMBL" id="ARU59298.1"/>
    </source>
</evidence>
<protein>
    <submittedName>
        <fullName evidence="1">Uncharacterized protein</fullName>
    </submittedName>
</protein>
<dbReference type="KEGG" id="ome:OLMES_5318"/>
<dbReference type="Proteomes" id="UP000196027">
    <property type="component" value="Chromosome"/>
</dbReference>
<dbReference type="EMBL" id="CP021425">
    <property type="protein sequence ID" value="ARU59298.1"/>
    <property type="molecule type" value="Genomic_DNA"/>
</dbReference>